<sequence>MNDTETGLLHEALARLPFSLLWSHAIATALLLAAGVWILCPTPERVSAPFVGFGYSWEPKFFARLRFSSSASLMIQEGYSKWKDSMYKICRQDGDLVVLSRKYVDELKSLPAERLSAIDGLNFGGRYSGIDILSQSDIGTRAIQVRAPPDPKVLEAIAEAEADENHTQSEPSVGGNEKRARVCASERSPDAENHRPHHEPALRWATSLSRPRMVRSRLRPCAQRIVPPFIRPLLNLLLPTRWRYEAAIRRCQRLLVPEILRRRLQGSEGGYEKPDDLLQGIMDLSTDDNGAENVAQRQITITLVAGHSTAAAGSHALFDLVARPRYAEEIRAEAEAEAEAMGAEKYSSNKLWKLDSFLRECVRRYPAPRAPLMRNFSLLGFHRIVRDPAGITLHDGVQLPVGTHICVAPYSISSDADIVENPNDFDGLRYYRQRCEDPAHAMQHQHATADKSHMHFGYGPWSCPGRFMASDELKMILSTLLVRYEFRFPGGTSRPANGHVDEFPYVEPSTALLMRRRRDVDGS</sequence>
<dbReference type="PANTHER" id="PTHR46206">
    <property type="entry name" value="CYTOCHROME P450"/>
    <property type="match status" value="1"/>
</dbReference>
<dbReference type="Gene3D" id="1.10.630.10">
    <property type="entry name" value="Cytochrome P450"/>
    <property type="match status" value="1"/>
</dbReference>
<comment type="similarity">
    <text evidence="2">Belongs to the cytochrome P450 family.</text>
</comment>
<dbReference type="GO" id="GO:0016705">
    <property type="term" value="F:oxidoreductase activity, acting on paired donors, with incorporation or reduction of molecular oxygen"/>
    <property type="evidence" value="ECO:0007669"/>
    <property type="project" value="InterPro"/>
</dbReference>
<gene>
    <name evidence="9" type="ORF">DCS_01702</name>
</gene>
<evidence type="ECO:0000256" key="4">
    <source>
        <dbReference type="ARBA" id="ARBA00023002"/>
    </source>
</evidence>
<dbReference type="InterPro" id="IPR001128">
    <property type="entry name" value="Cyt_P450"/>
</dbReference>
<keyword evidence="7" id="KW-0349">Heme</keyword>
<dbReference type="EMBL" id="LAYC01000001">
    <property type="protein sequence ID" value="KYK60565.1"/>
    <property type="molecule type" value="Genomic_DNA"/>
</dbReference>
<dbReference type="Pfam" id="PF00067">
    <property type="entry name" value="p450"/>
    <property type="match status" value="1"/>
</dbReference>
<comment type="cofactor">
    <cofactor evidence="1 7">
        <name>heme</name>
        <dbReference type="ChEBI" id="CHEBI:30413"/>
    </cofactor>
</comment>
<reference evidence="9 10" key="1">
    <citation type="journal article" date="2016" name="Sci. Rep.">
        <title>Insights into Adaptations to a Near-Obligate Nematode Endoparasitic Lifestyle from the Finished Genome of Drechmeria coniospora.</title>
        <authorList>
            <person name="Zhang L."/>
            <person name="Zhou Z."/>
            <person name="Guo Q."/>
            <person name="Fokkens L."/>
            <person name="Miskei M."/>
            <person name="Pocsi I."/>
            <person name="Zhang W."/>
            <person name="Chen M."/>
            <person name="Wang L."/>
            <person name="Sun Y."/>
            <person name="Donzelli B.G."/>
            <person name="Gibson D.M."/>
            <person name="Nelson D.R."/>
            <person name="Luo J.G."/>
            <person name="Rep M."/>
            <person name="Liu H."/>
            <person name="Yang S."/>
            <person name="Wang J."/>
            <person name="Krasnoff S.B."/>
            <person name="Xu Y."/>
            <person name="Molnar I."/>
            <person name="Lin M."/>
        </authorList>
    </citation>
    <scope>NUCLEOTIDE SEQUENCE [LARGE SCALE GENOMIC DNA]</scope>
    <source>
        <strain evidence="9 10">ARSEF 6962</strain>
    </source>
</reference>
<dbReference type="GO" id="GO:0004497">
    <property type="term" value="F:monooxygenase activity"/>
    <property type="evidence" value="ECO:0007669"/>
    <property type="project" value="UniProtKB-KW"/>
</dbReference>
<evidence type="ECO:0000256" key="6">
    <source>
        <dbReference type="ARBA" id="ARBA00023033"/>
    </source>
</evidence>
<evidence type="ECO:0000256" key="3">
    <source>
        <dbReference type="ARBA" id="ARBA00022723"/>
    </source>
</evidence>
<dbReference type="PANTHER" id="PTHR46206:SF4">
    <property type="entry name" value="P450, PUTATIVE (EUROFUNG)-RELATED"/>
    <property type="match status" value="1"/>
</dbReference>
<keyword evidence="5 7" id="KW-0408">Iron</keyword>
<evidence type="ECO:0000313" key="10">
    <source>
        <dbReference type="Proteomes" id="UP000076580"/>
    </source>
</evidence>
<dbReference type="InParanoid" id="A0A151GTY1"/>
<evidence type="ECO:0000256" key="5">
    <source>
        <dbReference type="ARBA" id="ARBA00023004"/>
    </source>
</evidence>
<evidence type="ECO:0008006" key="11">
    <source>
        <dbReference type="Google" id="ProtNLM"/>
    </source>
</evidence>
<comment type="caution">
    <text evidence="9">The sequence shown here is derived from an EMBL/GenBank/DDBJ whole genome shotgun (WGS) entry which is preliminary data.</text>
</comment>
<dbReference type="GO" id="GO:0016020">
    <property type="term" value="C:membrane"/>
    <property type="evidence" value="ECO:0007669"/>
    <property type="project" value="UniProtKB-SubCell"/>
</dbReference>
<keyword evidence="10" id="KW-1185">Reference proteome</keyword>
<evidence type="ECO:0000256" key="1">
    <source>
        <dbReference type="ARBA" id="ARBA00001971"/>
    </source>
</evidence>
<dbReference type="AlphaFoldDB" id="A0A151GTY1"/>
<evidence type="ECO:0000256" key="8">
    <source>
        <dbReference type="SAM" id="Phobius"/>
    </source>
</evidence>
<dbReference type="RefSeq" id="XP_040659917.1">
    <property type="nucleotide sequence ID" value="XM_040799034.1"/>
</dbReference>
<dbReference type="InterPro" id="IPR002403">
    <property type="entry name" value="Cyt_P450_E_grp-IV"/>
</dbReference>
<dbReference type="InterPro" id="IPR036396">
    <property type="entry name" value="Cyt_P450_sf"/>
</dbReference>
<dbReference type="GO" id="GO:0005506">
    <property type="term" value="F:iron ion binding"/>
    <property type="evidence" value="ECO:0007669"/>
    <property type="project" value="InterPro"/>
</dbReference>
<organism evidence="9 10">
    <name type="scientific">Drechmeria coniospora</name>
    <name type="common">Nematophagous fungus</name>
    <name type="synonym">Meria coniospora</name>
    <dbReference type="NCBI Taxonomy" id="98403"/>
    <lineage>
        <taxon>Eukaryota</taxon>
        <taxon>Fungi</taxon>
        <taxon>Dikarya</taxon>
        <taxon>Ascomycota</taxon>
        <taxon>Pezizomycotina</taxon>
        <taxon>Sordariomycetes</taxon>
        <taxon>Hypocreomycetidae</taxon>
        <taxon>Hypocreales</taxon>
        <taxon>Ophiocordycipitaceae</taxon>
        <taxon>Drechmeria</taxon>
    </lineage>
</organism>
<protein>
    <recommendedName>
        <fullName evidence="11">Cytochrome P450</fullName>
    </recommendedName>
</protein>
<accession>A0A151GTY1</accession>
<keyword evidence="8" id="KW-0472">Membrane</keyword>
<dbReference type="PRINTS" id="PR00465">
    <property type="entry name" value="EP450IV"/>
</dbReference>
<keyword evidence="8" id="KW-0812">Transmembrane</keyword>
<dbReference type="STRING" id="98403.A0A151GTY1"/>
<feature type="binding site" description="axial binding residue" evidence="7">
    <location>
        <position position="463"/>
    </location>
    <ligand>
        <name>heme</name>
        <dbReference type="ChEBI" id="CHEBI:30413"/>
    </ligand>
    <ligandPart>
        <name>Fe</name>
        <dbReference type="ChEBI" id="CHEBI:18248"/>
    </ligandPart>
</feature>
<dbReference type="GeneID" id="63714345"/>
<evidence type="ECO:0000256" key="7">
    <source>
        <dbReference type="PIRSR" id="PIRSR602403-1"/>
    </source>
</evidence>
<keyword evidence="8" id="KW-1133">Transmembrane helix</keyword>
<dbReference type="SUPFAM" id="SSF48264">
    <property type="entry name" value="Cytochrome P450"/>
    <property type="match status" value="1"/>
</dbReference>
<keyword evidence="3 7" id="KW-0479">Metal-binding</keyword>
<keyword evidence="4" id="KW-0560">Oxidoreductase</keyword>
<dbReference type="Proteomes" id="UP000076580">
    <property type="component" value="Chromosome 01"/>
</dbReference>
<keyword evidence="6" id="KW-0503">Monooxygenase</keyword>
<dbReference type="CDD" id="cd11041">
    <property type="entry name" value="CYP503A1-like"/>
    <property type="match status" value="1"/>
</dbReference>
<dbReference type="GO" id="GO:0020037">
    <property type="term" value="F:heme binding"/>
    <property type="evidence" value="ECO:0007669"/>
    <property type="project" value="InterPro"/>
</dbReference>
<feature type="transmembrane region" description="Helical" evidence="8">
    <location>
        <begin position="20"/>
        <end position="40"/>
    </location>
</feature>
<name>A0A151GTY1_DRECN</name>
<evidence type="ECO:0000313" key="9">
    <source>
        <dbReference type="EMBL" id="KYK60565.1"/>
    </source>
</evidence>
<proteinExistence type="inferred from homology"/>
<evidence type="ECO:0000256" key="2">
    <source>
        <dbReference type="ARBA" id="ARBA00010617"/>
    </source>
</evidence>